<protein>
    <recommendedName>
        <fullName evidence="8">DoxX family protein</fullName>
    </recommendedName>
</protein>
<evidence type="ECO:0000256" key="3">
    <source>
        <dbReference type="ARBA" id="ARBA00022989"/>
    </source>
</evidence>
<evidence type="ECO:0000256" key="4">
    <source>
        <dbReference type="ARBA" id="ARBA00023136"/>
    </source>
</evidence>
<dbReference type="InterPro" id="IPR032808">
    <property type="entry name" value="DoxX"/>
</dbReference>
<organism evidence="6 7">
    <name type="scientific">Nocardia aurantia</name>
    <dbReference type="NCBI Taxonomy" id="2585199"/>
    <lineage>
        <taxon>Bacteria</taxon>
        <taxon>Bacillati</taxon>
        <taxon>Actinomycetota</taxon>
        <taxon>Actinomycetes</taxon>
        <taxon>Mycobacteriales</taxon>
        <taxon>Nocardiaceae</taxon>
        <taxon>Nocardia</taxon>
    </lineage>
</organism>
<comment type="subcellular location">
    <subcellularLocation>
        <location evidence="1">Membrane</location>
        <topology evidence="1">Multi-pass membrane protein</topology>
    </subcellularLocation>
</comment>
<dbReference type="AlphaFoldDB" id="A0A7K0DL66"/>
<feature type="transmembrane region" description="Helical" evidence="5">
    <location>
        <begin position="102"/>
        <end position="119"/>
    </location>
</feature>
<evidence type="ECO:0000313" key="7">
    <source>
        <dbReference type="Proteomes" id="UP000431401"/>
    </source>
</evidence>
<feature type="transmembrane region" description="Helical" evidence="5">
    <location>
        <begin position="45"/>
        <end position="62"/>
    </location>
</feature>
<gene>
    <name evidence="6" type="ORF">NRB56_15610</name>
</gene>
<dbReference type="Pfam" id="PF13564">
    <property type="entry name" value="DoxX_2"/>
    <property type="match status" value="1"/>
</dbReference>
<evidence type="ECO:0008006" key="8">
    <source>
        <dbReference type="Google" id="ProtNLM"/>
    </source>
</evidence>
<reference evidence="6 7" key="1">
    <citation type="submission" date="2019-10" db="EMBL/GenBank/DDBJ databases">
        <title>Nocardia macrotermitis sp. nov. and Nocardia aurantia sp. nov., isolated from the gut of fungus growing-termite Macrotermes natalensis.</title>
        <authorList>
            <person name="Benndorf R."/>
            <person name="Schwitalla J."/>
            <person name="Martin K."/>
            <person name="De Beer W."/>
            <person name="Kaster A.-K."/>
            <person name="Vollmers J."/>
            <person name="Poulsen M."/>
            <person name="Beemelmanns C."/>
        </authorList>
    </citation>
    <scope>NUCLEOTIDE SEQUENCE [LARGE SCALE GENOMIC DNA]</scope>
    <source>
        <strain evidence="6 7">RB56</strain>
    </source>
</reference>
<keyword evidence="3 5" id="KW-1133">Transmembrane helix</keyword>
<accession>A0A7K0DL66</accession>
<proteinExistence type="predicted"/>
<feature type="transmembrane region" description="Helical" evidence="5">
    <location>
        <begin position="6"/>
        <end position="25"/>
    </location>
</feature>
<evidence type="ECO:0000256" key="1">
    <source>
        <dbReference type="ARBA" id="ARBA00004141"/>
    </source>
</evidence>
<keyword evidence="7" id="KW-1185">Reference proteome</keyword>
<keyword evidence="4 5" id="KW-0472">Membrane</keyword>
<keyword evidence="2 5" id="KW-0812">Transmembrane</keyword>
<evidence type="ECO:0000256" key="5">
    <source>
        <dbReference type="SAM" id="Phobius"/>
    </source>
</evidence>
<feature type="transmembrane region" description="Helical" evidence="5">
    <location>
        <begin position="68"/>
        <end position="90"/>
    </location>
</feature>
<name>A0A7K0DL66_9NOCA</name>
<evidence type="ECO:0000256" key="2">
    <source>
        <dbReference type="ARBA" id="ARBA00022692"/>
    </source>
</evidence>
<dbReference type="EMBL" id="WEGI01000003">
    <property type="protein sequence ID" value="MQY26002.1"/>
    <property type="molecule type" value="Genomic_DNA"/>
</dbReference>
<dbReference type="Proteomes" id="UP000431401">
    <property type="component" value="Unassembled WGS sequence"/>
</dbReference>
<dbReference type="GO" id="GO:0016020">
    <property type="term" value="C:membrane"/>
    <property type="evidence" value="ECO:0007669"/>
    <property type="project" value="UniProtKB-SubCell"/>
</dbReference>
<evidence type="ECO:0000313" key="6">
    <source>
        <dbReference type="EMBL" id="MQY26002.1"/>
    </source>
</evidence>
<sequence length="120" mass="12369">MVVGYWIVAALLAVFYLYAGGKKVAQSKEQLAPMMGWVDTIPMPVVRLVGAVEIIGAAGLILPPATGIAPVLAVVAAVCFAVLQVFAAGLHLSRGEVKNTGLNLVLIVLAAVAAWLATAF</sequence>
<comment type="caution">
    <text evidence="6">The sequence shown here is derived from an EMBL/GenBank/DDBJ whole genome shotgun (WGS) entry which is preliminary data.</text>
</comment>